<accession>A0A0P1GGZ9</accession>
<keyword evidence="3" id="KW-1185">Reference proteome</keyword>
<dbReference type="OrthoDB" id="7832851at2"/>
<feature type="transmembrane region" description="Helical" evidence="1">
    <location>
        <begin position="240"/>
        <end position="261"/>
    </location>
</feature>
<organism evidence="2 3">
    <name type="scientific">Tropicibacter naphthalenivorans</name>
    <dbReference type="NCBI Taxonomy" id="441103"/>
    <lineage>
        <taxon>Bacteria</taxon>
        <taxon>Pseudomonadati</taxon>
        <taxon>Pseudomonadota</taxon>
        <taxon>Alphaproteobacteria</taxon>
        <taxon>Rhodobacterales</taxon>
        <taxon>Roseobacteraceae</taxon>
        <taxon>Tropicibacter</taxon>
    </lineage>
</organism>
<proteinExistence type="predicted"/>
<feature type="transmembrane region" description="Helical" evidence="1">
    <location>
        <begin position="170"/>
        <end position="194"/>
    </location>
</feature>
<dbReference type="EMBL" id="CYSE01000007">
    <property type="protein sequence ID" value="CUH81120.1"/>
    <property type="molecule type" value="Genomic_DNA"/>
</dbReference>
<dbReference type="RefSeq" id="WP_058248767.1">
    <property type="nucleotide sequence ID" value="NZ_CYSE01000007.1"/>
</dbReference>
<feature type="transmembrane region" description="Helical" evidence="1">
    <location>
        <begin position="313"/>
        <end position="330"/>
    </location>
</feature>
<keyword evidence="1" id="KW-1133">Transmembrane helix</keyword>
<evidence type="ECO:0000256" key="1">
    <source>
        <dbReference type="SAM" id="Phobius"/>
    </source>
</evidence>
<feature type="transmembrane region" description="Helical" evidence="1">
    <location>
        <begin position="389"/>
        <end position="410"/>
    </location>
</feature>
<feature type="transmembrane region" description="Helical" evidence="1">
    <location>
        <begin position="267"/>
        <end position="286"/>
    </location>
</feature>
<dbReference type="AlphaFoldDB" id="A0A0P1GGZ9"/>
<reference evidence="2 3" key="1">
    <citation type="submission" date="2015-09" db="EMBL/GenBank/DDBJ databases">
        <authorList>
            <consortium name="Swine Surveillance"/>
        </authorList>
    </citation>
    <scope>NUCLEOTIDE SEQUENCE [LARGE SCALE GENOMIC DNA]</scope>
    <source>
        <strain evidence="2 3">CECT 7648</strain>
    </source>
</reference>
<dbReference type="STRING" id="441103.TRN7648_03324"/>
<evidence type="ECO:0000313" key="2">
    <source>
        <dbReference type="EMBL" id="CUH81120.1"/>
    </source>
</evidence>
<feature type="transmembrane region" description="Helical" evidence="1">
    <location>
        <begin position="123"/>
        <end position="149"/>
    </location>
</feature>
<feature type="transmembrane region" description="Helical" evidence="1">
    <location>
        <begin position="200"/>
        <end position="219"/>
    </location>
</feature>
<name>A0A0P1GGZ9_9RHOB</name>
<feature type="transmembrane region" description="Helical" evidence="1">
    <location>
        <begin position="350"/>
        <end position="377"/>
    </location>
</feature>
<keyword evidence="1" id="KW-0812">Transmembrane</keyword>
<protein>
    <submittedName>
        <fullName evidence="2">Uncharacterized protein</fullName>
    </submittedName>
</protein>
<feature type="transmembrane region" description="Helical" evidence="1">
    <location>
        <begin position="43"/>
        <end position="60"/>
    </location>
</feature>
<sequence>MSPAFLLLACLAAVGEIFTDSAGLRVAMAVGLTGFIALEARQMSRVALILCGLCIALPAYELATGTFDWALAGRSVERAGFFAFFLTSLSFLQFAAARSPLILRSGEILVFQPPGRRYLVLTFGAAIFGILLNFSTLGLLGTMIAKGVAPGTTPEEQRISAIRKQRMTLAMLRGFSSLPMWSPITVTMALITAAIPQVSYGQIAVYSTPLAVAILLLGWGLDRFSHPRRALPNLPETPSLLGLAPLLGLVVAVPSLAFAVAQALSVSLIQALLLCLPLVSVGWLLIQTRSPRASATALGGELLPSWPNMRSEIGLFAASAFLGVLVLPLIDTVALGQAITALGLSGGAVLALSAWLAFVLSMVGVSPIISVTILAGTLPNLAGLRIDPVAVAIALTATWSIVVNVTPFSASVRLSARMIDADPARVGLRWNMAYGVAAMTTVSLFLLAFT</sequence>
<dbReference type="Proteomes" id="UP000054935">
    <property type="component" value="Unassembled WGS sequence"/>
</dbReference>
<feature type="transmembrane region" description="Helical" evidence="1">
    <location>
        <begin position="430"/>
        <end position="449"/>
    </location>
</feature>
<feature type="transmembrane region" description="Helical" evidence="1">
    <location>
        <begin position="81"/>
        <end position="103"/>
    </location>
</feature>
<evidence type="ECO:0000313" key="3">
    <source>
        <dbReference type="Proteomes" id="UP000054935"/>
    </source>
</evidence>
<gene>
    <name evidence="2" type="ORF">TRN7648_03324</name>
</gene>
<keyword evidence="1" id="KW-0472">Membrane</keyword>